<evidence type="ECO:0000313" key="2">
    <source>
        <dbReference type="Proteomes" id="UP001060085"/>
    </source>
</evidence>
<dbReference type="Proteomes" id="UP001060085">
    <property type="component" value="Linkage Group LG07"/>
</dbReference>
<keyword evidence="2" id="KW-1185">Reference proteome</keyword>
<gene>
    <name evidence="1" type="ORF">M9H77_29764</name>
</gene>
<sequence length="124" mass="14312">MFLSHHDGNLDTYTRTMKKRAVSRRDDSLKKKHVSLSTSASSRFLGIKHGNSIYIVVILEYLASKDYGLDGNGMRDKKKNMIIYRHMLLAMRNDQELEKLLACVTIAHGGILPKQTPFFRRRMN</sequence>
<accession>A0ACB9ZXX6</accession>
<evidence type="ECO:0000313" key="1">
    <source>
        <dbReference type="EMBL" id="KAI5652577.1"/>
    </source>
</evidence>
<dbReference type="EMBL" id="CM044707">
    <property type="protein sequence ID" value="KAI5652577.1"/>
    <property type="molecule type" value="Genomic_DNA"/>
</dbReference>
<reference evidence="2" key="1">
    <citation type="journal article" date="2023" name="Nat. Plants">
        <title>Single-cell RNA sequencing provides a high-resolution roadmap for understanding the multicellular compartmentation of specialized metabolism.</title>
        <authorList>
            <person name="Sun S."/>
            <person name="Shen X."/>
            <person name="Li Y."/>
            <person name="Li Y."/>
            <person name="Wang S."/>
            <person name="Li R."/>
            <person name="Zhang H."/>
            <person name="Shen G."/>
            <person name="Guo B."/>
            <person name="Wei J."/>
            <person name="Xu J."/>
            <person name="St-Pierre B."/>
            <person name="Chen S."/>
            <person name="Sun C."/>
        </authorList>
    </citation>
    <scope>NUCLEOTIDE SEQUENCE [LARGE SCALE GENOMIC DNA]</scope>
</reference>
<proteinExistence type="predicted"/>
<protein>
    <submittedName>
        <fullName evidence="1">Uncharacterized protein</fullName>
    </submittedName>
</protein>
<organism evidence="1 2">
    <name type="scientific">Catharanthus roseus</name>
    <name type="common">Madagascar periwinkle</name>
    <name type="synonym">Vinca rosea</name>
    <dbReference type="NCBI Taxonomy" id="4058"/>
    <lineage>
        <taxon>Eukaryota</taxon>
        <taxon>Viridiplantae</taxon>
        <taxon>Streptophyta</taxon>
        <taxon>Embryophyta</taxon>
        <taxon>Tracheophyta</taxon>
        <taxon>Spermatophyta</taxon>
        <taxon>Magnoliopsida</taxon>
        <taxon>eudicotyledons</taxon>
        <taxon>Gunneridae</taxon>
        <taxon>Pentapetalae</taxon>
        <taxon>asterids</taxon>
        <taxon>lamiids</taxon>
        <taxon>Gentianales</taxon>
        <taxon>Apocynaceae</taxon>
        <taxon>Rauvolfioideae</taxon>
        <taxon>Vinceae</taxon>
        <taxon>Catharanthinae</taxon>
        <taxon>Catharanthus</taxon>
    </lineage>
</organism>
<comment type="caution">
    <text evidence="1">The sequence shown here is derived from an EMBL/GenBank/DDBJ whole genome shotgun (WGS) entry which is preliminary data.</text>
</comment>
<name>A0ACB9ZXX6_CATRO</name>